<reference evidence="2" key="1">
    <citation type="submission" date="2017-02" db="EMBL/GenBank/DDBJ databases">
        <authorList>
            <person name="Varghese N."/>
            <person name="Submissions S."/>
        </authorList>
    </citation>
    <scope>NUCLEOTIDE SEQUENCE [LARGE SCALE GENOMIC DNA]</scope>
    <source>
        <strain evidence="2">ATCC BAA-1030</strain>
    </source>
</reference>
<dbReference type="EMBL" id="FUXI01000001">
    <property type="protein sequence ID" value="SJZ38337.1"/>
    <property type="molecule type" value="Genomic_DNA"/>
</dbReference>
<dbReference type="STRING" id="263852.SAMN02745116_00131"/>
<evidence type="ECO:0008006" key="3">
    <source>
        <dbReference type="Google" id="ProtNLM"/>
    </source>
</evidence>
<proteinExistence type="predicted"/>
<keyword evidence="2" id="KW-1185">Reference proteome</keyword>
<accession>A0A1T4K7L8</accession>
<gene>
    <name evidence="1" type="ORF">SAMN02745116_00131</name>
</gene>
<evidence type="ECO:0000313" key="1">
    <source>
        <dbReference type="EMBL" id="SJZ38337.1"/>
    </source>
</evidence>
<name>A0A1T4K7L8_9ENTE</name>
<organism evidence="1 2">
    <name type="scientific">Pilibacter termitis</name>
    <dbReference type="NCBI Taxonomy" id="263852"/>
    <lineage>
        <taxon>Bacteria</taxon>
        <taxon>Bacillati</taxon>
        <taxon>Bacillota</taxon>
        <taxon>Bacilli</taxon>
        <taxon>Lactobacillales</taxon>
        <taxon>Enterococcaceae</taxon>
        <taxon>Pilibacter</taxon>
    </lineage>
</organism>
<dbReference type="Proteomes" id="UP000190328">
    <property type="component" value="Unassembled WGS sequence"/>
</dbReference>
<sequence length="46" mass="4786">MSTILLSILIFGTATFIVVKKIRRGLFSGCSDCQCDCGAKGSEGGT</sequence>
<evidence type="ECO:0000313" key="2">
    <source>
        <dbReference type="Proteomes" id="UP000190328"/>
    </source>
</evidence>
<dbReference type="AlphaFoldDB" id="A0A1T4K7L8"/>
<protein>
    <recommendedName>
        <fullName evidence="3">Virus attachment protein p12 family protein</fullName>
    </recommendedName>
</protein>